<dbReference type="GO" id="GO:0015979">
    <property type="term" value="P:photosynthesis"/>
    <property type="evidence" value="ECO:0007669"/>
    <property type="project" value="UniProtKB-KW"/>
</dbReference>
<dbReference type="NCBIfam" id="TIGR03046">
    <property type="entry name" value="PS_II_psbV2"/>
    <property type="match status" value="1"/>
</dbReference>
<dbReference type="KEGG" id="theu:HPC62_21770"/>
<evidence type="ECO:0000256" key="1">
    <source>
        <dbReference type="ARBA" id="ARBA00022448"/>
    </source>
</evidence>
<evidence type="ECO:0000256" key="6">
    <source>
        <dbReference type="ARBA" id="ARBA00023004"/>
    </source>
</evidence>
<protein>
    <submittedName>
        <fullName evidence="9">Photosystem II cytochrome PsbV2</fullName>
    </submittedName>
</protein>
<keyword evidence="5" id="KW-0249">Electron transport</keyword>
<dbReference type="Proteomes" id="UP000505210">
    <property type="component" value="Chromosome"/>
</dbReference>
<dbReference type="GO" id="GO:0046872">
    <property type="term" value="F:metal ion binding"/>
    <property type="evidence" value="ECO:0007669"/>
    <property type="project" value="UniProtKB-KW"/>
</dbReference>
<accession>A0A6M8BC54</accession>
<dbReference type="PROSITE" id="PS51007">
    <property type="entry name" value="CYTC"/>
    <property type="match status" value="1"/>
</dbReference>
<sequence length="192" mass="21326">MQQADRKGTQEWFQRNHWLEILWLEILRPVVTRWRVAGWVVVGCWIGAIALLPQGAIAGPVDPYVARFLDASEPVELPLDADTTRPFSAIDLTAGKRLFEENCKNCHVGGSTLPNPTVPLSLAALKGATPPRDTINRLVAFLRAPTTYDGSEEALECRRVSEDWMNQTQVENLSAFILRSAQKAPGWGTADF</sequence>
<dbReference type="AlphaFoldDB" id="A0A6M8BC54"/>
<dbReference type="EMBL" id="CP053661">
    <property type="protein sequence ID" value="QKD84464.1"/>
    <property type="molecule type" value="Genomic_DNA"/>
</dbReference>
<gene>
    <name evidence="9" type="primary">psbV2</name>
    <name evidence="9" type="ORF">HPC62_21770</name>
</gene>
<evidence type="ECO:0000256" key="7">
    <source>
        <dbReference type="PROSITE-ProRule" id="PRU00433"/>
    </source>
</evidence>
<dbReference type="GO" id="GO:0009055">
    <property type="term" value="F:electron transfer activity"/>
    <property type="evidence" value="ECO:0007669"/>
    <property type="project" value="InterPro"/>
</dbReference>
<feature type="domain" description="Cytochrome c" evidence="8">
    <location>
        <begin position="90"/>
        <end position="181"/>
    </location>
</feature>
<reference evidence="9 10" key="1">
    <citation type="submission" date="2020-05" db="EMBL/GenBank/DDBJ databases">
        <title>Complete genome sequence of of a novel Thermoleptolyngbya strain isolated from hot springs of Ganzi, Sichuan China.</title>
        <authorList>
            <person name="Tang J."/>
            <person name="Daroch M."/>
            <person name="Li L."/>
            <person name="Waleron K."/>
            <person name="Waleron M."/>
            <person name="Waleron M."/>
        </authorList>
    </citation>
    <scope>NUCLEOTIDE SEQUENCE [LARGE SCALE GENOMIC DNA]</scope>
    <source>
        <strain evidence="9 10">PKUAC-SCTA183</strain>
    </source>
</reference>
<dbReference type="SUPFAM" id="SSF46626">
    <property type="entry name" value="Cytochrome c"/>
    <property type="match status" value="1"/>
</dbReference>
<evidence type="ECO:0000256" key="5">
    <source>
        <dbReference type="ARBA" id="ARBA00022982"/>
    </source>
</evidence>
<dbReference type="Pfam" id="PF14495">
    <property type="entry name" value="Cytochrom_C550"/>
    <property type="match status" value="1"/>
</dbReference>
<dbReference type="GO" id="GO:0020037">
    <property type="term" value="F:heme binding"/>
    <property type="evidence" value="ECO:0007669"/>
    <property type="project" value="InterPro"/>
</dbReference>
<dbReference type="InterPro" id="IPR009056">
    <property type="entry name" value="Cyt_c-like_dom"/>
</dbReference>
<evidence type="ECO:0000256" key="3">
    <source>
        <dbReference type="ARBA" id="ARBA00022617"/>
    </source>
</evidence>
<keyword evidence="1" id="KW-0813">Transport</keyword>
<keyword evidence="3 7" id="KW-0349">Heme</keyword>
<dbReference type="InterPro" id="IPR036909">
    <property type="entry name" value="Cyt_c-like_dom_sf"/>
</dbReference>
<evidence type="ECO:0000256" key="4">
    <source>
        <dbReference type="ARBA" id="ARBA00022723"/>
    </source>
</evidence>
<dbReference type="InterPro" id="IPR029490">
    <property type="entry name" value="Cytochrom_C550"/>
</dbReference>
<evidence type="ECO:0000313" key="10">
    <source>
        <dbReference type="Proteomes" id="UP000505210"/>
    </source>
</evidence>
<organism evidence="9 10">
    <name type="scientific">Thermoleptolyngbya sichuanensis A183</name>
    <dbReference type="NCBI Taxonomy" id="2737172"/>
    <lineage>
        <taxon>Bacteria</taxon>
        <taxon>Bacillati</taxon>
        <taxon>Cyanobacteriota</taxon>
        <taxon>Cyanophyceae</taxon>
        <taxon>Oculatellales</taxon>
        <taxon>Oculatellaceae</taxon>
        <taxon>Thermoleptolyngbya</taxon>
        <taxon>Thermoleptolyngbya sichuanensis</taxon>
    </lineage>
</organism>
<keyword evidence="2" id="KW-0602">Photosynthesis</keyword>
<evidence type="ECO:0000313" key="9">
    <source>
        <dbReference type="EMBL" id="QKD84464.1"/>
    </source>
</evidence>
<evidence type="ECO:0000256" key="2">
    <source>
        <dbReference type="ARBA" id="ARBA00022531"/>
    </source>
</evidence>
<proteinExistence type="predicted"/>
<keyword evidence="4 7" id="KW-0479">Metal-binding</keyword>
<keyword evidence="6 7" id="KW-0408">Iron</keyword>
<dbReference type="Gene3D" id="1.10.760.10">
    <property type="entry name" value="Cytochrome c-like domain"/>
    <property type="match status" value="1"/>
</dbReference>
<keyword evidence="10" id="KW-1185">Reference proteome</keyword>
<name>A0A6M8BC54_9CYAN</name>
<evidence type="ECO:0000259" key="8">
    <source>
        <dbReference type="PROSITE" id="PS51007"/>
    </source>
</evidence>